<dbReference type="GO" id="GO:0004181">
    <property type="term" value="F:metallocarboxypeptidase activity"/>
    <property type="evidence" value="ECO:0007669"/>
    <property type="project" value="UniProtKB-UniRule"/>
</dbReference>
<evidence type="ECO:0000313" key="5">
    <source>
        <dbReference type="Proteomes" id="UP000251205"/>
    </source>
</evidence>
<comment type="function">
    <text evidence="1">Broad specificity carboxypetidase that releases amino acids sequentially from the C-terminus, including neutral, aromatic, polar and basic residues.</text>
</comment>
<comment type="catalytic activity">
    <reaction evidence="1">
        <text>Release of a C-terminal amino acid with broad specificity, except for -Pro.</text>
        <dbReference type="EC" id="3.4.17.19"/>
    </reaction>
</comment>
<keyword evidence="1" id="KW-0482">Metalloprotease</keyword>
<dbReference type="PANTHER" id="PTHR34217">
    <property type="entry name" value="METAL-DEPENDENT CARBOXYPEPTIDASE"/>
    <property type="match status" value="1"/>
</dbReference>
<feature type="binding site" evidence="2">
    <location>
        <position position="300"/>
    </location>
    <ligand>
        <name>Zn(2+)</name>
        <dbReference type="ChEBI" id="CHEBI:29105"/>
        <note>catalytic</note>
    </ligand>
</feature>
<dbReference type="EMBL" id="QMKK01000042">
    <property type="protein sequence ID" value="RAX40239.1"/>
    <property type="molecule type" value="Genomic_DNA"/>
</dbReference>
<dbReference type="EC" id="3.4.17.19" evidence="1"/>
<comment type="cofactor">
    <cofactor evidence="2">
        <name>Zn(2+)</name>
        <dbReference type="ChEBI" id="CHEBI:29105"/>
    </cofactor>
    <text evidence="2">Binds 1 zinc ion per subunit.</text>
</comment>
<dbReference type="OrthoDB" id="9772308at2"/>
<keyword evidence="1 4" id="KW-0121">Carboxypeptidase</keyword>
<feature type="active site" description="Proton donor/acceptor" evidence="3">
    <location>
        <position position="262"/>
    </location>
</feature>
<organism evidence="4 5">
    <name type="scientific">Rhizobium tropici</name>
    <dbReference type="NCBI Taxonomy" id="398"/>
    <lineage>
        <taxon>Bacteria</taxon>
        <taxon>Pseudomonadati</taxon>
        <taxon>Pseudomonadota</taxon>
        <taxon>Alphaproteobacteria</taxon>
        <taxon>Hyphomicrobiales</taxon>
        <taxon>Rhizobiaceae</taxon>
        <taxon>Rhizobium/Agrobacterium group</taxon>
        <taxon>Rhizobium</taxon>
    </lineage>
</organism>
<name>A0A329Y7T8_RHITR</name>
<evidence type="ECO:0000256" key="2">
    <source>
        <dbReference type="PIRSR" id="PIRSR006615-1"/>
    </source>
</evidence>
<dbReference type="CDD" id="cd06460">
    <property type="entry name" value="M32_Taq"/>
    <property type="match status" value="1"/>
</dbReference>
<evidence type="ECO:0000313" key="4">
    <source>
        <dbReference type="EMBL" id="RAX40239.1"/>
    </source>
</evidence>
<comment type="caution">
    <text evidence="4">The sequence shown here is derived from an EMBL/GenBank/DDBJ whole genome shotgun (WGS) entry which is preliminary data.</text>
</comment>
<dbReference type="PROSITE" id="PS52034">
    <property type="entry name" value="PEPTIDASE_M32"/>
    <property type="match status" value="1"/>
</dbReference>
<gene>
    <name evidence="4" type="ORF">DQ393_16525</name>
</gene>
<evidence type="ECO:0000256" key="1">
    <source>
        <dbReference type="PIRNR" id="PIRNR006615"/>
    </source>
</evidence>
<keyword evidence="1 2" id="KW-0479">Metal-binding</keyword>
<dbReference type="PIRSF" id="PIRSF006615">
    <property type="entry name" value="Zn_crbxpep_Taq"/>
    <property type="match status" value="1"/>
</dbReference>
<reference evidence="4 5" key="1">
    <citation type="submission" date="2018-06" db="EMBL/GenBank/DDBJ databases">
        <title>Whole Genome Sequence of an efficient microsymbiont, Rhizobium tropici.</title>
        <authorList>
            <person name="Srinivasan R."/>
            <person name="Singh H.V."/>
            <person name="Srivastava R."/>
            <person name="Kumari B."/>
            <person name="Radhakrishna A."/>
        </authorList>
    </citation>
    <scope>NUCLEOTIDE SEQUENCE [LARGE SCALE GENOMIC DNA]</scope>
    <source>
        <strain evidence="4 5">IGFRI Rhizo-19</strain>
    </source>
</reference>
<dbReference type="Pfam" id="PF02074">
    <property type="entry name" value="Peptidase_M32"/>
    <property type="match status" value="1"/>
</dbReference>
<evidence type="ECO:0000256" key="3">
    <source>
        <dbReference type="PIRSR" id="PIRSR006615-2"/>
    </source>
</evidence>
<keyword evidence="1" id="KW-0645">Protease</keyword>
<dbReference type="GO" id="GO:0046872">
    <property type="term" value="F:metal ion binding"/>
    <property type="evidence" value="ECO:0007669"/>
    <property type="project" value="UniProtKB-KW"/>
</dbReference>
<keyword evidence="1" id="KW-0378">Hydrolase</keyword>
<keyword evidence="2" id="KW-0862">Zinc</keyword>
<feature type="binding site" evidence="2">
    <location>
        <position position="265"/>
    </location>
    <ligand>
        <name>Zn(2+)</name>
        <dbReference type="ChEBI" id="CHEBI:29105"/>
        <note>catalytic</note>
    </ligand>
</feature>
<dbReference type="AlphaFoldDB" id="A0A329Y7T8"/>
<sequence>MSFAAFETDIARINDILCAVNLLTWDARTMMPPGGVDARGKQIATLVGLAHDLATSDKLQRAIEGARSELSGADTADPRRLAVEQAAEAIGTLSRISPCLVSAAAELKTVAQSTWTKARATNDFAAFAPLLERTMEMQREIAADIGYEEHPYDALVATYEPGMSWSRLRGIYDELRDGLLPLLAQSKEANVRSEILDRAYPVDKQRAFSSLISARFGYDFNRGRLDDTVHPFEISFTRSDVRITGRFRETWLPGGLFAVWHEAGHGIYEQGISEAFSRSTFTTDFVNLHAVGGTSFGTHESQSRLWENRVGRSRRFWELNFADLQRVFPDQLSDVTPEDFWRAVNAARPGFIRVEADELTYDLHIILRSEIEAGLIAGEIRVADLPEIWREKMRAYLGLDVPNDTLGVLQDVHWSSGMVGSFPTYTIGNIMSSQFFAAARKETAIERGLEDGDYLPLKTWLNENVHQYGRSKRPSQLLVDATGEDLSVASYVSDLKLKVEDLTA</sequence>
<feature type="binding site" evidence="2">
    <location>
        <position position="261"/>
    </location>
    <ligand>
        <name>Zn(2+)</name>
        <dbReference type="ChEBI" id="CHEBI:29105"/>
        <note>catalytic</note>
    </ligand>
</feature>
<dbReference type="InterPro" id="IPR001333">
    <property type="entry name" value="Peptidase_M32_Taq"/>
</dbReference>
<dbReference type="PRINTS" id="PR00998">
    <property type="entry name" value="CRBOXYPTASET"/>
</dbReference>
<accession>A0A329Y7T8</accession>
<dbReference type="GO" id="GO:0006508">
    <property type="term" value="P:proteolysis"/>
    <property type="evidence" value="ECO:0007669"/>
    <property type="project" value="UniProtKB-UniRule"/>
</dbReference>
<dbReference type="RefSeq" id="WP_112342843.1">
    <property type="nucleotide sequence ID" value="NZ_QMKK01000042.1"/>
</dbReference>
<proteinExistence type="inferred from homology"/>
<comment type="similarity">
    <text evidence="1">Belongs to the peptidase M32 family.</text>
</comment>
<protein>
    <recommendedName>
        <fullName evidence="1">Metal-dependent carboxypeptidase</fullName>
        <ecNumber evidence="1">3.4.17.19</ecNumber>
    </recommendedName>
</protein>
<dbReference type="SUPFAM" id="SSF55486">
    <property type="entry name" value="Metalloproteases ('zincins'), catalytic domain"/>
    <property type="match status" value="1"/>
</dbReference>
<dbReference type="PANTHER" id="PTHR34217:SF1">
    <property type="entry name" value="CARBOXYPEPTIDASE 1"/>
    <property type="match status" value="1"/>
</dbReference>
<dbReference type="Proteomes" id="UP000251205">
    <property type="component" value="Unassembled WGS sequence"/>
</dbReference>
<dbReference type="Gene3D" id="1.10.1370.30">
    <property type="match status" value="1"/>
</dbReference>